<accession>A0A4Z1DCJ5</accession>
<sequence length="164" mass="17599">MSGLLDGGGRGTRGHVDAACTVRLVGMVSTHTSEPGLSTDQGPTAHPAAPGRSHVQIAERPEEHRYLWAGRALTRHRGGWGEPGKTFAIGLGWEIHRSPPPHLRRRPRNDVSAATHVGMGCRACERRDCPQRAESPLGRPLRSGQDLAALVFSRGIRKVGNGSV</sequence>
<name>A0A4Z1DCJ5_STRGP</name>
<organism evidence="3 4">
    <name type="scientific">Streptomyces griseoluteus</name>
    <dbReference type="NCBI Taxonomy" id="29306"/>
    <lineage>
        <taxon>Bacteria</taxon>
        <taxon>Bacillati</taxon>
        <taxon>Actinomycetota</taxon>
        <taxon>Actinomycetes</taxon>
        <taxon>Kitasatosporales</taxon>
        <taxon>Streptomycetaceae</taxon>
        <taxon>Streptomyces</taxon>
    </lineage>
</organism>
<reference evidence="3 4" key="1">
    <citation type="submission" date="2019-04" db="EMBL/GenBank/DDBJ databases">
        <title>Streptomyces sp. nov. Bv016 isolated from bark of Buahinia variegata.</title>
        <authorList>
            <person name="Kanchanasin P."/>
            <person name="Tanasupawat S."/>
            <person name="Yuki M."/>
            <person name="Kudo T."/>
        </authorList>
    </citation>
    <scope>NUCLEOTIDE SEQUENCE [LARGE SCALE GENOMIC DNA]</scope>
    <source>
        <strain evidence="3 4">JCM 4765</strain>
    </source>
</reference>
<dbReference type="Proteomes" id="UP000298513">
    <property type="component" value="Unassembled WGS sequence"/>
</dbReference>
<dbReference type="AlphaFoldDB" id="A0A4Z1DCJ5"/>
<dbReference type="EMBL" id="SRRU01000008">
    <property type="protein sequence ID" value="TGN80348.1"/>
    <property type="molecule type" value="Genomic_DNA"/>
</dbReference>
<feature type="region of interest" description="Disordered" evidence="1">
    <location>
        <begin position="31"/>
        <end position="50"/>
    </location>
</feature>
<comment type="caution">
    <text evidence="3">The sequence shown here is derived from an EMBL/GenBank/DDBJ whole genome shotgun (WGS) entry which is preliminary data.</text>
</comment>
<protein>
    <recommendedName>
        <fullName evidence="2">Short-chain fatty acyl coenzyme A regulators C-terminal domain-containing protein</fullName>
    </recommendedName>
</protein>
<dbReference type="InterPro" id="IPR018653">
    <property type="entry name" value="ScfR_C"/>
</dbReference>
<proteinExistence type="predicted"/>
<evidence type="ECO:0000259" key="2">
    <source>
        <dbReference type="Pfam" id="PF09856"/>
    </source>
</evidence>
<keyword evidence="4" id="KW-1185">Reference proteome</keyword>
<evidence type="ECO:0000256" key="1">
    <source>
        <dbReference type="SAM" id="MobiDB-lite"/>
    </source>
</evidence>
<gene>
    <name evidence="3" type="ORF">E5082_22165</name>
</gene>
<feature type="compositionally biased region" description="Polar residues" evidence="1">
    <location>
        <begin position="31"/>
        <end position="42"/>
    </location>
</feature>
<evidence type="ECO:0000313" key="4">
    <source>
        <dbReference type="Proteomes" id="UP000298513"/>
    </source>
</evidence>
<dbReference type="Pfam" id="PF09856">
    <property type="entry name" value="ScfRs"/>
    <property type="match status" value="1"/>
</dbReference>
<evidence type="ECO:0000313" key="3">
    <source>
        <dbReference type="EMBL" id="TGN80348.1"/>
    </source>
</evidence>
<feature type="domain" description="Short-chain fatty acyl coenzyme A regulators C-terminal" evidence="2">
    <location>
        <begin position="49"/>
        <end position="145"/>
    </location>
</feature>